<dbReference type="InterPro" id="IPR017907">
    <property type="entry name" value="Znf_RING_CS"/>
</dbReference>
<feature type="region of interest" description="Disordered" evidence="9">
    <location>
        <begin position="235"/>
        <end position="255"/>
    </location>
</feature>
<dbReference type="PROSITE" id="PS51635">
    <property type="entry name" value="PNPLA"/>
    <property type="match status" value="1"/>
</dbReference>
<protein>
    <recommendedName>
        <fullName evidence="15">PNPLA domain-containing protein</fullName>
    </recommendedName>
</protein>
<comment type="caution">
    <text evidence="8">Lacks conserved residue(s) required for the propagation of feature annotation.</text>
</comment>
<keyword evidence="2 7" id="KW-0863">Zinc-finger</keyword>
<evidence type="ECO:0000256" key="4">
    <source>
        <dbReference type="ARBA" id="ARBA00022833"/>
    </source>
</evidence>
<keyword evidence="5" id="KW-0442">Lipid degradation</keyword>
<dbReference type="GO" id="GO:0047499">
    <property type="term" value="F:calcium-independent phospholipase A2 activity"/>
    <property type="evidence" value="ECO:0007669"/>
    <property type="project" value="TreeGrafter"/>
</dbReference>
<proteinExistence type="predicted"/>
<dbReference type="GO" id="GO:0008270">
    <property type="term" value="F:zinc ion binding"/>
    <property type="evidence" value="ECO:0007669"/>
    <property type="project" value="UniProtKB-KW"/>
</dbReference>
<evidence type="ECO:0000313" key="13">
    <source>
        <dbReference type="EMBL" id="KAF2259856.1"/>
    </source>
</evidence>
<dbReference type="OrthoDB" id="194358at2759"/>
<dbReference type="PROSITE" id="PS50089">
    <property type="entry name" value="ZF_RING_2"/>
    <property type="match status" value="1"/>
</dbReference>
<evidence type="ECO:0000256" key="8">
    <source>
        <dbReference type="PROSITE-ProRule" id="PRU01161"/>
    </source>
</evidence>
<dbReference type="InterPro" id="IPR016035">
    <property type="entry name" value="Acyl_Trfase/lysoPLipase"/>
</dbReference>
<dbReference type="InterPro" id="IPR002641">
    <property type="entry name" value="PNPLA_dom"/>
</dbReference>
<evidence type="ECO:0000256" key="7">
    <source>
        <dbReference type="PROSITE-ProRule" id="PRU00024"/>
    </source>
</evidence>
<evidence type="ECO:0000256" key="6">
    <source>
        <dbReference type="ARBA" id="ARBA00023098"/>
    </source>
</evidence>
<dbReference type="InterPro" id="IPR000315">
    <property type="entry name" value="Znf_B-box"/>
</dbReference>
<dbReference type="CDD" id="cd19757">
    <property type="entry name" value="Bbox1"/>
    <property type="match status" value="1"/>
</dbReference>
<dbReference type="SUPFAM" id="SSF52151">
    <property type="entry name" value="FabD/lysophospholipase-like"/>
    <property type="match status" value="1"/>
</dbReference>
<dbReference type="PROSITE" id="PS00518">
    <property type="entry name" value="ZF_RING_1"/>
    <property type="match status" value="1"/>
</dbReference>
<dbReference type="PANTHER" id="PTHR24185:SF1">
    <property type="entry name" value="CALCIUM-INDEPENDENT PHOSPHOLIPASE A2-GAMMA"/>
    <property type="match status" value="1"/>
</dbReference>
<keyword evidence="1" id="KW-0479">Metal-binding</keyword>
<dbReference type="EMBL" id="ML986696">
    <property type="protein sequence ID" value="KAF2259856.1"/>
    <property type="molecule type" value="Genomic_DNA"/>
</dbReference>
<evidence type="ECO:0008006" key="15">
    <source>
        <dbReference type="Google" id="ProtNLM"/>
    </source>
</evidence>
<evidence type="ECO:0000256" key="3">
    <source>
        <dbReference type="ARBA" id="ARBA00022801"/>
    </source>
</evidence>
<evidence type="ECO:0000256" key="1">
    <source>
        <dbReference type="ARBA" id="ARBA00022723"/>
    </source>
</evidence>
<keyword evidence="4" id="KW-0862">Zinc</keyword>
<dbReference type="PROSITE" id="PS50119">
    <property type="entry name" value="ZF_BBOX"/>
    <property type="match status" value="1"/>
</dbReference>
<dbReference type="SUPFAM" id="SSF52540">
    <property type="entry name" value="P-loop containing nucleoside triphosphate hydrolases"/>
    <property type="match status" value="1"/>
</dbReference>
<dbReference type="Proteomes" id="UP000800093">
    <property type="component" value="Unassembled WGS sequence"/>
</dbReference>
<comment type="caution">
    <text evidence="13">The sequence shown here is derived from an EMBL/GenBank/DDBJ whole genome shotgun (WGS) entry which is preliminary data.</text>
</comment>
<evidence type="ECO:0000256" key="5">
    <source>
        <dbReference type="ARBA" id="ARBA00022963"/>
    </source>
</evidence>
<name>A0A9P4N5U4_9PLEO</name>
<keyword evidence="3" id="KW-0378">Hydrolase</keyword>
<evidence type="ECO:0000313" key="14">
    <source>
        <dbReference type="Proteomes" id="UP000800093"/>
    </source>
</evidence>
<sequence>MPPPGAVEPINAVQLDGLQDSELCEDCEEAATDFFCNACQCRLCEACWDRQPAHRRKRVAPGQIPHEKTDLRLIHRLNSIFLSSSDEATLETLHRDDEVTAWFGLEREVQDGRSFMFREHGRFADLATSSRRSWSKPRGNRDDVNCVPSLVSFVGQTGAGKSTLIKLLVHFNQLSVQVQDFPSPVPGVAGRDLPTSEDVHLYADPLTSGTDFPILYADSEGLDGGERLPLAANLRKRREKTESESSGSESGYFPSKNYTEREVQWMTSDTKRTRQFAAGQLYPRILFAFSDVVVFVHRNPRAIEGVLERLLDWGSVAIETTYNQPILPYAILALNATEDETDSRSWDVSIATDSLLESLANTVNKNVIFAKYAELWRKRGKKIDTVADLMMCYYSALKIVRLPTNGRPTLMDAQAQKLYFEIDRGCQLSRAVKADTRMLLNAFEFQAYLNHAFDHFCATVDAPFDFVQCSYLNRRLLSTFEESILTLAVEMIKKKPRPKAIMVLEKLERLIASCIMLDAVRNDIKGTAERIMAQYMPQVDAALKEFSNHHSPCEFYVTGPIPPHLQAYMTNMAFQQSVHAKGVIMRCANVRSGHAAKGHQLSDGRVFARGSYESSFSFQKDRGKVLDNIYITFQLFMDKLAQMSRQGYSLLEGVSLIHRDDALASHYLPIGGISVKVDSDSVGLRYTPFCICCLFGTPEALLPCGHMLCRDCIQAYGIEKALNVLEVECPIKADHERRSLSRSIYLKSDAAGVRILALANGGIRSIIQIEILKLIENQLGGGLSIQSLFDIIIGEGTGGVMALGLVTRGWSTSDCEQNLNALFREVFTKANVQRLPKVSIRPTKTPPAKYRPKPLEDSLIALFHPEPRIIDTPPVINPIAQSTKVAVLTSSATGRKVLFSNYRRQPSTELPYALYPVVDYSAEPRIWEIARSAMAHTDLFKPYTDPRLGRLFFQKDMSEEFLIKVAHIECQATYTGLRKDFPDVLLSLDCGRTLPSHTPSTNSVDTKQTKSSRWTHVTEDTRSIFTDYSWEQREHYHRPSFISLSPLLEELPELDDVLAIPELQRLIRETTDLDIIRKLSAQLFATLFYAESDDAVEDADASEMLVPVRIYCRLLDGTSEMRAVGTLLKTGKFRNSSFVFWEDRHDAQEFPIPVHALQSMVTDRVFVVQRFLIPVFDLKALVHGVLRLENGEEYPLSGFPRKLESA</sequence>
<keyword evidence="6" id="KW-0443">Lipid metabolism</keyword>
<feature type="domain" description="PNPLA" evidence="12">
    <location>
        <begin position="756"/>
        <end position="967"/>
    </location>
</feature>
<evidence type="ECO:0000259" key="11">
    <source>
        <dbReference type="PROSITE" id="PS50119"/>
    </source>
</evidence>
<evidence type="ECO:0000256" key="9">
    <source>
        <dbReference type="SAM" id="MobiDB-lite"/>
    </source>
</evidence>
<dbReference type="PANTHER" id="PTHR24185">
    <property type="entry name" value="CALCIUM-INDEPENDENT PHOSPHOLIPASE A2-GAMMA"/>
    <property type="match status" value="1"/>
</dbReference>
<gene>
    <name evidence="13" type="ORF">CC78DRAFT_524125</name>
</gene>
<dbReference type="InterPro" id="IPR001841">
    <property type="entry name" value="Znf_RING"/>
</dbReference>
<evidence type="ECO:0000259" key="12">
    <source>
        <dbReference type="PROSITE" id="PS51635"/>
    </source>
</evidence>
<dbReference type="GO" id="GO:0019369">
    <property type="term" value="P:arachidonate metabolic process"/>
    <property type="evidence" value="ECO:0007669"/>
    <property type="project" value="TreeGrafter"/>
</dbReference>
<dbReference type="Gene3D" id="3.40.1090.10">
    <property type="entry name" value="Cytosolic phospholipase A2 catalytic domain"/>
    <property type="match status" value="1"/>
</dbReference>
<dbReference type="AlphaFoldDB" id="A0A9P4N5U4"/>
<dbReference type="CDD" id="cd16449">
    <property type="entry name" value="RING-HC"/>
    <property type="match status" value="1"/>
</dbReference>
<dbReference type="GO" id="GO:0016042">
    <property type="term" value="P:lipid catabolic process"/>
    <property type="evidence" value="ECO:0007669"/>
    <property type="project" value="UniProtKB-KW"/>
</dbReference>
<dbReference type="GO" id="GO:0016020">
    <property type="term" value="C:membrane"/>
    <property type="evidence" value="ECO:0007669"/>
    <property type="project" value="TreeGrafter"/>
</dbReference>
<evidence type="ECO:0000259" key="10">
    <source>
        <dbReference type="PROSITE" id="PS50089"/>
    </source>
</evidence>
<organism evidence="13 14">
    <name type="scientific">Lojkania enalia</name>
    <dbReference type="NCBI Taxonomy" id="147567"/>
    <lineage>
        <taxon>Eukaryota</taxon>
        <taxon>Fungi</taxon>
        <taxon>Dikarya</taxon>
        <taxon>Ascomycota</taxon>
        <taxon>Pezizomycotina</taxon>
        <taxon>Dothideomycetes</taxon>
        <taxon>Pleosporomycetidae</taxon>
        <taxon>Pleosporales</taxon>
        <taxon>Pleosporales incertae sedis</taxon>
        <taxon>Lojkania</taxon>
    </lineage>
</organism>
<feature type="domain" description="B box-type" evidence="11">
    <location>
        <begin position="19"/>
        <end position="62"/>
    </location>
</feature>
<dbReference type="GO" id="GO:0046486">
    <property type="term" value="P:glycerolipid metabolic process"/>
    <property type="evidence" value="ECO:0007669"/>
    <property type="project" value="UniProtKB-ARBA"/>
</dbReference>
<reference evidence="14" key="1">
    <citation type="journal article" date="2020" name="Stud. Mycol.">
        <title>101 Dothideomycetes genomes: A test case for predicting lifestyles and emergence of pathogens.</title>
        <authorList>
            <person name="Haridas S."/>
            <person name="Albert R."/>
            <person name="Binder M."/>
            <person name="Bloem J."/>
            <person name="LaButti K."/>
            <person name="Salamov A."/>
            <person name="Andreopoulos B."/>
            <person name="Baker S."/>
            <person name="Barry K."/>
            <person name="Bills G."/>
            <person name="Bluhm B."/>
            <person name="Cannon C."/>
            <person name="Castanera R."/>
            <person name="Culley D."/>
            <person name="Daum C."/>
            <person name="Ezra D."/>
            <person name="Gonzalez J."/>
            <person name="Henrissat B."/>
            <person name="Kuo A."/>
            <person name="Liang C."/>
            <person name="Lipzen A."/>
            <person name="Lutzoni F."/>
            <person name="Magnuson J."/>
            <person name="Mondo S."/>
            <person name="Nolan M."/>
            <person name="Ohm R."/>
            <person name="Pangilinan J."/>
            <person name="Park H.-J."/>
            <person name="Ramirez L."/>
            <person name="Alfaro M."/>
            <person name="Sun H."/>
            <person name="Tritt A."/>
            <person name="Yoshinaga Y."/>
            <person name="Zwiers L.-H."/>
            <person name="Turgeon B."/>
            <person name="Goodwin S."/>
            <person name="Spatafora J."/>
            <person name="Crous P."/>
            <person name="Grigoriev I."/>
        </authorList>
    </citation>
    <scope>NUCLEOTIDE SEQUENCE [LARGE SCALE GENOMIC DNA]</scope>
    <source>
        <strain evidence="14">CBS 304.66</strain>
    </source>
</reference>
<keyword evidence="14" id="KW-1185">Reference proteome</keyword>
<evidence type="ECO:0000256" key="2">
    <source>
        <dbReference type="ARBA" id="ARBA00022771"/>
    </source>
</evidence>
<accession>A0A9P4N5U4</accession>
<dbReference type="InterPro" id="IPR027417">
    <property type="entry name" value="P-loop_NTPase"/>
</dbReference>
<feature type="domain" description="RING-type" evidence="10">
    <location>
        <begin position="690"/>
        <end position="731"/>
    </location>
</feature>